<dbReference type="Proteomes" id="UP000179642">
    <property type="component" value="Unassembled WGS sequence"/>
</dbReference>
<evidence type="ECO:0000313" key="3">
    <source>
        <dbReference type="Proteomes" id="UP000179642"/>
    </source>
</evidence>
<protein>
    <submittedName>
        <fullName evidence="2">Uncharacterized protein</fullName>
    </submittedName>
</protein>
<organism evidence="2 3">
    <name type="scientific">Streptomyces monashensis</name>
    <dbReference type="NCBI Taxonomy" id="1678012"/>
    <lineage>
        <taxon>Bacteria</taxon>
        <taxon>Bacillati</taxon>
        <taxon>Actinomycetota</taxon>
        <taxon>Actinomycetes</taxon>
        <taxon>Kitasatosporales</taxon>
        <taxon>Streptomycetaceae</taxon>
        <taxon>Streptomyces</taxon>
    </lineage>
</organism>
<dbReference type="EMBL" id="MLYO01000009">
    <property type="protein sequence ID" value="OIK07706.1"/>
    <property type="molecule type" value="Genomic_DNA"/>
</dbReference>
<sequence length="280" mass="29927">MGLLIELQKRIPDGWFLRRLLPAALFVLVAVVGGGELGHTHWDDVALARRGIAGALHTGDGLPADAVASLVLFAVPVVGAAFAVPYAAAAIGALASGAWPWWLMPVGRRVTAWRTRHWAEPDSLAEDSVRARGAGHALRADLLDARAARARAFGRPESPTWSGDRFRRTEARIRETGGDVVHGWTVLLLGAADSPRAALAEARDAYDAACEALAWSTAFTILGAWWWPAAPTGVLLGLASWRSLRHAVQALCRTTEAAFTLREPPRPVSRPGDRSPGDPA</sequence>
<feature type="transmembrane region" description="Helical" evidence="1">
    <location>
        <begin position="66"/>
        <end position="99"/>
    </location>
</feature>
<name>A0A1S2QQF3_9ACTN</name>
<feature type="transmembrane region" description="Helical" evidence="1">
    <location>
        <begin position="20"/>
        <end position="38"/>
    </location>
</feature>
<keyword evidence="3" id="KW-1185">Reference proteome</keyword>
<dbReference type="RefSeq" id="WP_071378880.1">
    <property type="nucleotide sequence ID" value="NZ_MLYO01000009.1"/>
</dbReference>
<gene>
    <name evidence="2" type="ORF">BIV23_01610</name>
</gene>
<proteinExistence type="predicted"/>
<keyword evidence="1" id="KW-0812">Transmembrane</keyword>
<accession>A0A1S2QQF3</accession>
<comment type="caution">
    <text evidence="2">The sequence shown here is derived from an EMBL/GenBank/DDBJ whole genome shotgun (WGS) entry which is preliminary data.</text>
</comment>
<evidence type="ECO:0000313" key="2">
    <source>
        <dbReference type="EMBL" id="OIK07706.1"/>
    </source>
</evidence>
<reference evidence="2 3" key="1">
    <citation type="submission" date="2016-10" db="EMBL/GenBank/DDBJ databases">
        <title>Genome sequence of Streptomyces sp. MUSC 1.</title>
        <authorList>
            <person name="Lee L.-H."/>
            <person name="Ser H.-L."/>
            <person name="Law J.W.-F."/>
        </authorList>
    </citation>
    <scope>NUCLEOTIDE SEQUENCE [LARGE SCALE GENOMIC DNA]</scope>
    <source>
        <strain evidence="2 3">MUSC 1</strain>
    </source>
</reference>
<dbReference type="OrthoDB" id="529448at2"/>
<evidence type="ECO:0000256" key="1">
    <source>
        <dbReference type="SAM" id="Phobius"/>
    </source>
</evidence>
<keyword evidence="1" id="KW-0472">Membrane</keyword>
<dbReference type="AlphaFoldDB" id="A0A1S2QQF3"/>
<keyword evidence="1" id="KW-1133">Transmembrane helix</keyword>